<dbReference type="Proteomes" id="UP001597361">
    <property type="component" value="Unassembled WGS sequence"/>
</dbReference>
<protein>
    <submittedName>
        <fullName evidence="1">6-bladed beta-propeller</fullName>
    </submittedName>
</protein>
<sequence length="395" mass="46299">MKNIPIFLIIGFLLCCNGQDGALASFEANMVIDVDKPITIKYSQLFDTCSIVPLETDGEHYIGSIDKIIYGKENLVVLDNRMAKAVFIFDRKGKIKAVINNQGEGPGEYKFPMNIYMSENEGKIYIHDSGSAKLLTFSTDAQFLDEFQLKPEYRMEDFFMKDDRLYFVKTYVENWTEKIGYTNLEFKNFQPLETYLPGDWMIRDGGKHKYFYKSDNPEEFIYKDFLNKRILFFKSDELSEVVSITFNKHFFEYNKEEKYNGRTIFEKMARENLYVLGDNLIDTKNFMLISVIRGNRGGLAVWDKSTNSTYLVEKTVNDLDEFYPVLFIPEYNNESGQFTFAVDANEFNRIKTEKKREEDNPYNSLLSQISVDNYDNPVLFIYQLKESLDIEKKHH</sequence>
<dbReference type="RefSeq" id="WP_376884396.1">
    <property type="nucleotide sequence ID" value="NZ_JBHUHR010000015.1"/>
</dbReference>
<dbReference type="EMBL" id="JBHUHR010000015">
    <property type="protein sequence ID" value="MFD2034342.1"/>
    <property type="molecule type" value="Genomic_DNA"/>
</dbReference>
<comment type="caution">
    <text evidence="1">The sequence shown here is derived from an EMBL/GenBank/DDBJ whole genome shotgun (WGS) entry which is preliminary data.</text>
</comment>
<keyword evidence="2" id="KW-1185">Reference proteome</keyword>
<dbReference type="Gene3D" id="2.120.10.30">
    <property type="entry name" value="TolB, C-terminal domain"/>
    <property type="match status" value="1"/>
</dbReference>
<gene>
    <name evidence="1" type="ORF">ACFSKL_06045</name>
</gene>
<name>A0ABW4VJ46_9BACT</name>
<dbReference type="Pfam" id="PF17170">
    <property type="entry name" value="DUF5128"/>
    <property type="match status" value="1"/>
</dbReference>
<reference evidence="2" key="1">
    <citation type="journal article" date="2019" name="Int. J. Syst. Evol. Microbiol.">
        <title>The Global Catalogue of Microorganisms (GCM) 10K type strain sequencing project: providing services to taxonomists for standard genome sequencing and annotation.</title>
        <authorList>
            <consortium name="The Broad Institute Genomics Platform"/>
            <consortium name="The Broad Institute Genome Sequencing Center for Infectious Disease"/>
            <person name="Wu L."/>
            <person name="Ma J."/>
        </authorList>
    </citation>
    <scope>NUCLEOTIDE SEQUENCE [LARGE SCALE GENOMIC DNA]</scope>
    <source>
        <strain evidence="2">CGMCC 1.15180</strain>
    </source>
</reference>
<proteinExistence type="predicted"/>
<evidence type="ECO:0000313" key="1">
    <source>
        <dbReference type="EMBL" id="MFD2034342.1"/>
    </source>
</evidence>
<dbReference type="InterPro" id="IPR011042">
    <property type="entry name" value="6-blade_b-propeller_TolB-like"/>
</dbReference>
<accession>A0ABW4VJ46</accession>
<organism evidence="1 2">
    <name type="scientific">Belliella marina</name>
    <dbReference type="NCBI Taxonomy" id="1644146"/>
    <lineage>
        <taxon>Bacteria</taxon>
        <taxon>Pseudomonadati</taxon>
        <taxon>Bacteroidota</taxon>
        <taxon>Cytophagia</taxon>
        <taxon>Cytophagales</taxon>
        <taxon>Cyclobacteriaceae</taxon>
        <taxon>Belliella</taxon>
    </lineage>
</organism>
<evidence type="ECO:0000313" key="2">
    <source>
        <dbReference type="Proteomes" id="UP001597361"/>
    </source>
</evidence>